<feature type="transmembrane region" description="Helical" evidence="8">
    <location>
        <begin position="131"/>
        <end position="151"/>
    </location>
</feature>
<dbReference type="EMBL" id="FNEI01000003">
    <property type="protein sequence ID" value="SDI60740.1"/>
    <property type="molecule type" value="Genomic_DNA"/>
</dbReference>
<dbReference type="OrthoDB" id="92598at2"/>
<evidence type="ECO:0000256" key="1">
    <source>
        <dbReference type="ARBA" id="ARBA00004651"/>
    </source>
</evidence>
<evidence type="ECO:0000256" key="6">
    <source>
        <dbReference type="ARBA" id="ARBA00022989"/>
    </source>
</evidence>
<evidence type="ECO:0000256" key="3">
    <source>
        <dbReference type="ARBA" id="ARBA00022475"/>
    </source>
</evidence>
<keyword evidence="3" id="KW-1003">Cell membrane</keyword>
<dbReference type="GO" id="GO:0022857">
    <property type="term" value="F:transmembrane transporter activity"/>
    <property type="evidence" value="ECO:0007669"/>
    <property type="project" value="InterPro"/>
</dbReference>
<evidence type="ECO:0000256" key="4">
    <source>
        <dbReference type="ARBA" id="ARBA00022692"/>
    </source>
</evidence>
<evidence type="ECO:0000313" key="10">
    <source>
        <dbReference type="EMBL" id="SDI60740.1"/>
    </source>
</evidence>
<organism evidence="10 11">
    <name type="scientific">Arthrobacter cupressi</name>
    <dbReference type="NCBI Taxonomy" id="1045773"/>
    <lineage>
        <taxon>Bacteria</taxon>
        <taxon>Bacillati</taxon>
        <taxon>Actinomycetota</taxon>
        <taxon>Actinomycetes</taxon>
        <taxon>Micrococcales</taxon>
        <taxon>Micrococcaceae</taxon>
        <taxon>Arthrobacter</taxon>
    </lineage>
</organism>
<dbReference type="STRING" id="1045773.SAMN05216555_103213"/>
<dbReference type="Pfam" id="PF00528">
    <property type="entry name" value="BPD_transp_1"/>
    <property type="match status" value="1"/>
</dbReference>
<evidence type="ECO:0000256" key="9">
    <source>
        <dbReference type="SAM" id="MobiDB-lite"/>
    </source>
</evidence>
<comment type="subcellular location">
    <subcellularLocation>
        <location evidence="1 8">Cell membrane</location>
        <topology evidence="1 8">Multi-pass membrane protein</topology>
    </subcellularLocation>
</comment>
<proteinExistence type="inferred from homology"/>
<evidence type="ECO:0000256" key="7">
    <source>
        <dbReference type="ARBA" id="ARBA00023136"/>
    </source>
</evidence>
<sequence>MSELNHSSSPALTARAHYVRRPGDEPAVQGAPIRAKRRPQYGQIVTGFVAIALLALFIQSQAQNPNMEWGVTWEYMFNPVVLEGVGVTIQLAIFAMLISIVLAFVIALMIQSNNKVASIIGRGYVWFFRGVPMLVQVLLWFNLAVLFPKILGQDTNSLISGFTAGLIALSLAESGYMAEIIRGGIISVPAGQTDAGVSIGLTRNQALARIVLPQSIRVIIPPTGNQFIGMLKATSLVSVIGGSDLLTRVQLIYGQNFKILPLLIVAVLWYLILVTIAGVGQHFLERRFNASQPGSRKPRKHSPAGAAATTTTTGGAP</sequence>
<keyword evidence="7 8" id="KW-0472">Membrane</keyword>
<dbReference type="InterPro" id="IPR000515">
    <property type="entry name" value="MetI-like"/>
</dbReference>
<feature type="compositionally biased region" description="Low complexity" evidence="9">
    <location>
        <begin position="304"/>
        <end position="317"/>
    </location>
</feature>
<dbReference type="GO" id="GO:0006865">
    <property type="term" value="P:amino acid transport"/>
    <property type="evidence" value="ECO:0007669"/>
    <property type="project" value="UniProtKB-KW"/>
</dbReference>
<evidence type="ECO:0000256" key="2">
    <source>
        <dbReference type="ARBA" id="ARBA00022448"/>
    </source>
</evidence>
<dbReference type="SUPFAM" id="SSF161098">
    <property type="entry name" value="MetI-like"/>
    <property type="match status" value="1"/>
</dbReference>
<dbReference type="Proteomes" id="UP000182130">
    <property type="component" value="Unassembled WGS sequence"/>
</dbReference>
<keyword evidence="6 8" id="KW-1133">Transmembrane helix</keyword>
<keyword evidence="11" id="KW-1185">Reference proteome</keyword>
<dbReference type="NCBIfam" id="TIGR01726">
    <property type="entry name" value="HEQRo_perm_3TM"/>
    <property type="match status" value="1"/>
</dbReference>
<dbReference type="CDD" id="cd06261">
    <property type="entry name" value="TM_PBP2"/>
    <property type="match status" value="1"/>
</dbReference>
<dbReference type="InterPro" id="IPR035906">
    <property type="entry name" value="MetI-like_sf"/>
</dbReference>
<name>A0A1G8M020_9MICC</name>
<evidence type="ECO:0000313" key="11">
    <source>
        <dbReference type="Proteomes" id="UP000182130"/>
    </source>
</evidence>
<accession>A0A1G8M020</accession>
<feature type="region of interest" description="Disordered" evidence="9">
    <location>
        <begin position="290"/>
        <end position="317"/>
    </location>
</feature>
<dbReference type="AlphaFoldDB" id="A0A1G8M020"/>
<dbReference type="PANTHER" id="PTHR30614">
    <property type="entry name" value="MEMBRANE COMPONENT OF AMINO ACID ABC TRANSPORTER"/>
    <property type="match status" value="1"/>
</dbReference>
<dbReference type="Gene3D" id="1.10.3720.10">
    <property type="entry name" value="MetI-like"/>
    <property type="match status" value="1"/>
</dbReference>
<dbReference type="InterPro" id="IPR043429">
    <property type="entry name" value="ArtM/GltK/GlnP/TcyL/YhdX-like"/>
</dbReference>
<protein>
    <submittedName>
        <fullName evidence="10">Polar amino acid transport system permease protein</fullName>
    </submittedName>
</protein>
<dbReference type="RefSeq" id="WP_084110834.1">
    <property type="nucleotide sequence ID" value="NZ_FNEI01000003.1"/>
</dbReference>
<feature type="transmembrane region" description="Helical" evidence="8">
    <location>
        <begin position="259"/>
        <end position="279"/>
    </location>
</feature>
<comment type="similarity">
    <text evidence="8">Belongs to the binding-protein-dependent transport system permease family.</text>
</comment>
<feature type="transmembrane region" description="Helical" evidence="8">
    <location>
        <begin position="41"/>
        <end position="60"/>
    </location>
</feature>
<evidence type="ECO:0000256" key="8">
    <source>
        <dbReference type="RuleBase" id="RU363032"/>
    </source>
</evidence>
<feature type="transmembrane region" description="Helical" evidence="8">
    <location>
        <begin position="157"/>
        <end position="176"/>
    </location>
</feature>
<evidence type="ECO:0000256" key="5">
    <source>
        <dbReference type="ARBA" id="ARBA00022970"/>
    </source>
</evidence>
<dbReference type="PANTHER" id="PTHR30614:SF0">
    <property type="entry name" value="L-CYSTINE TRANSPORT SYSTEM PERMEASE PROTEIN TCYL"/>
    <property type="match status" value="1"/>
</dbReference>
<reference evidence="11" key="1">
    <citation type="submission" date="2016-10" db="EMBL/GenBank/DDBJ databases">
        <authorList>
            <person name="Varghese N."/>
            <person name="Submissions S."/>
        </authorList>
    </citation>
    <scope>NUCLEOTIDE SEQUENCE [LARGE SCALE GENOMIC DNA]</scope>
    <source>
        <strain evidence="11">CGMCC 1.10783</strain>
    </source>
</reference>
<keyword evidence="5" id="KW-0029">Amino-acid transport</keyword>
<dbReference type="PROSITE" id="PS50928">
    <property type="entry name" value="ABC_TM1"/>
    <property type="match status" value="1"/>
</dbReference>
<dbReference type="GO" id="GO:0043190">
    <property type="term" value="C:ATP-binding cassette (ABC) transporter complex"/>
    <property type="evidence" value="ECO:0007669"/>
    <property type="project" value="InterPro"/>
</dbReference>
<dbReference type="InterPro" id="IPR010065">
    <property type="entry name" value="AA_ABC_transptr_permease_3TM"/>
</dbReference>
<keyword evidence="4 8" id="KW-0812">Transmembrane</keyword>
<feature type="transmembrane region" description="Helical" evidence="8">
    <location>
        <begin position="80"/>
        <end position="110"/>
    </location>
</feature>
<keyword evidence="2 8" id="KW-0813">Transport</keyword>
<gene>
    <name evidence="10" type="ORF">SAMN05216555_103213</name>
</gene>